<organism evidence="1 2">
    <name type="scientific">Paracoccus subflavus</name>
    <dbReference type="NCBI Taxonomy" id="2528244"/>
    <lineage>
        <taxon>Bacteria</taxon>
        <taxon>Pseudomonadati</taxon>
        <taxon>Pseudomonadota</taxon>
        <taxon>Alphaproteobacteria</taxon>
        <taxon>Rhodobacterales</taxon>
        <taxon>Paracoccaceae</taxon>
        <taxon>Paracoccus</taxon>
    </lineage>
</organism>
<evidence type="ECO:0000313" key="2">
    <source>
        <dbReference type="Proteomes" id="UP000293520"/>
    </source>
</evidence>
<comment type="caution">
    <text evidence="1">The sequence shown here is derived from an EMBL/GenBank/DDBJ whole genome shotgun (WGS) entry which is preliminary data.</text>
</comment>
<accession>A0A4Q9FZP0</accession>
<evidence type="ECO:0000313" key="1">
    <source>
        <dbReference type="EMBL" id="TBN37750.1"/>
    </source>
</evidence>
<dbReference type="Proteomes" id="UP000293520">
    <property type="component" value="Unassembled WGS sequence"/>
</dbReference>
<name>A0A4Q9FZP0_9RHOB</name>
<keyword evidence="2" id="KW-1185">Reference proteome</keyword>
<protein>
    <submittedName>
        <fullName evidence="1">Uncharacterized protein</fullName>
    </submittedName>
</protein>
<reference evidence="1 2" key="1">
    <citation type="submission" date="2019-02" db="EMBL/GenBank/DDBJ databases">
        <title>Paracoccus subflavus sp. nov., isolated from marine sediment of the Pacific Ocean.</title>
        <authorList>
            <person name="Zhang G."/>
        </authorList>
    </citation>
    <scope>NUCLEOTIDE SEQUENCE [LARGE SCALE GENOMIC DNA]</scope>
    <source>
        <strain evidence="1 2">GY0581</strain>
    </source>
</reference>
<dbReference type="OrthoDB" id="7772846at2"/>
<proteinExistence type="predicted"/>
<dbReference type="AlphaFoldDB" id="A0A4Q9FZP0"/>
<gene>
    <name evidence="1" type="ORF">EYE42_13965</name>
</gene>
<sequence length="121" mass="12851">MQFTSHGVAGGCWMGLLRTVMPPVPPQVIHRGQVVAETVMRQAGPDQWAISADLPPAVIDDGVHTLLLVGKAEGAEMQVLASLTLIAGKVAEDDLLAEVAQLRAELDLLKREFRRFAAGGG</sequence>
<dbReference type="EMBL" id="SISK01000012">
    <property type="protein sequence ID" value="TBN37750.1"/>
    <property type="molecule type" value="Genomic_DNA"/>
</dbReference>
<dbReference type="RefSeq" id="WP_130991930.1">
    <property type="nucleotide sequence ID" value="NZ_SISK01000012.1"/>
</dbReference>